<evidence type="ECO:0000256" key="9">
    <source>
        <dbReference type="ARBA" id="ARBA00022840"/>
    </source>
</evidence>
<sequence>MKFLNRFKINQAINLLKKNEIIILPTDTIYGLSSIVNADNAQKINELKQSDLTKPLIILVSNLKQASKLIEMNDDVENYLMSDYPTTVIAKSLKNKQSTIAIRVVKRKDIKTIIDNVGPIYSTSVNVSGQNPLSEKSELFTFLGKNKCFFIGNLNNPPSRLVNIITNEKKRWNI</sequence>
<dbReference type="EMBL" id="CP006682">
    <property type="protein sequence ID" value="AHB36802.1"/>
    <property type="molecule type" value="Genomic_DNA"/>
</dbReference>
<organism evidence="13 14">
    <name type="scientific">Spiroplasma apis B31</name>
    <dbReference type="NCBI Taxonomy" id="1276258"/>
    <lineage>
        <taxon>Bacteria</taxon>
        <taxon>Bacillati</taxon>
        <taxon>Mycoplasmatota</taxon>
        <taxon>Mollicutes</taxon>
        <taxon>Entomoplasmatales</taxon>
        <taxon>Spiroplasmataceae</taxon>
        <taxon>Spiroplasma</taxon>
    </lineage>
</organism>
<dbReference type="Gene3D" id="3.90.870.10">
    <property type="entry name" value="DHBP synthase"/>
    <property type="match status" value="1"/>
</dbReference>
<dbReference type="EC" id="2.7.7.87" evidence="3"/>
<dbReference type="GO" id="GO:0006450">
    <property type="term" value="P:regulation of translational fidelity"/>
    <property type="evidence" value="ECO:0007669"/>
    <property type="project" value="TreeGrafter"/>
</dbReference>
<keyword evidence="9" id="KW-0067">ATP-binding</keyword>
<keyword evidence="5" id="KW-0808">Transferase</keyword>
<evidence type="ECO:0000256" key="4">
    <source>
        <dbReference type="ARBA" id="ARBA00022490"/>
    </source>
</evidence>
<comment type="similarity">
    <text evidence="2">Belongs to the SUA5 family.</text>
</comment>
<evidence type="ECO:0000313" key="14">
    <source>
        <dbReference type="Proteomes" id="UP000018550"/>
    </source>
</evidence>
<feature type="domain" description="YrdC-like" evidence="12">
    <location>
        <begin position="6"/>
        <end position="174"/>
    </location>
</feature>
<evidence type="ECO:0000313" key="13">
    <source>
        <dbReference type="EMBL" id="AHB36802.1"/>
    </source>
</evidence>
<protein>
    <recommendedName>
        <fullName evidence="10">L-threonylcarbamoyladenylate synthase</fullName>
        <ecNumber evidence="3">2.7.7.87</ecNumber>
    </recommendedName>
    <alternativeName>
        <fullName evidence="10">L-threonylcarbamoyladenylate synthase</fullName>
    </alternativeName>
</protein>
<comment type="catalytic activity">
    <reaction evidence="11">
        <text>L-threonine + hydrogencarbonate + ATP = L-threonylcarbamoyladenylate + diphosphate + H2O</text>
        <dbReference type="Rhea" id="RHEA:36407"/>
        <dbReference type="ChEBI" id="CHEBI:15377"/>
        <dbReference type="ChEBI" id="CHEBI:17544"/>
        <dbReference type="ChEBI" id="CHEBI:30616"/>
        <dbReference type="ChEBI" id="CHEBI:33019"/>
        <dbReference type="ChEBI" id="CHEBI:57926"/>
        <dbReference type="ChEBI" id="CHEBI:73682"/>
        <dbReference type="EC" id="2.7.7.87"/>
    </reaction>
</comment>
<dbReference type="InterPro" id="IPR017945">
    <property type="entry name" value="DHBP_synth_RibB-like_a/b_dom"/>
</dbReference>
<keyword evidence="4" id="KW-0963">Cytoplasm</keyword>
<dbReference type="Pfam" id="PF01300">
    <property type="entry name" value="Sua5_yciO_yrdC"/>
    <property type="match status" value="1"/>
</dbReference>
<dbReference type="GO" id="GO:0003725">
    <property type="term" value="F:double-stranded RNA binding"/>
    <property type="evidence" value="ECO:0007669"/>
    <property type="project" value="InterPro"/>
</dbReference>
<evidence type="ECO:0000256" key="2">
    <source>
        <dbReference type="ARBA" id="ARBA00007663"/>
    </source>
</evidence>
<dbReference type="GO" id="GO:0005737">
    <property type="term" value="C:cytoplasm"/>
    <property type="evidence" value="ECO:0007669"/>
    <property type="project" value="UniProtKB-SubCell"/>
</dbReference>
<dbReference type="eggNOG" id="COG0009">
    <property type="taxonomic scope" value="Bacteria"/>
</dbReference>
<reference evidence="13 14" key="1">
    <citation type="journal article" date="2014" name="Genome Announc.">
        <title>Complete Genome Sequence of Spiroplasma apis B31T (ATCC 33834), a Bacterium Associated with May Disease of Honeybees (Apis mellifera).</title>
        <authorList>
            <person name="Ku C."/>
            <person name="Lo W.S."/>
            <person name="Chen L.L."/>
            <person name="Kuo C.H."/>
        </authorList>
    </citation>
    <scope>NUCLEOTIDE SEQUENCE [LARGE SCALE GENOMIC DNA]</scope>
    <source>
        <strain evidence="13">B31</strain>
    </source>
</reference>
<evidence type="ECO:0000256" key="5">
    <source>
        <dbReference type="ARBA" id="ARBA00022679"/>
    </source>
</evidence>
<dbReference type="OrthoDB" id="398568at2"/>
<evidence type="ECO:0000256" key="6">
    <source>
        <dbReference type="ARBA" id="ARBA00022694"/>
    </source>
</evidence>
<evidence type="ECO:0000256" key="1">
    <source>
        <dbReference type="ARBA" id="ARBA00004496"/>
    </source>
</evidence>
<dbReference type="PANTHER" id="PTHR17490">
    <property type="entry name" value="SUA5"/>
    <property type="match status" value="1"/>
</dbReference>
<evidence type="ECO:0000256" key="10">
    <source>
        <dbReference type="ARBA" id="ARBA00029774"/>
    </source>
</evidence>
<comment type="subcellular location">
    <subcellularLocation>
        <location evidence="1">Cytoplasm</location>
    </subcellularLocation>
</comment>
<keyword evidence="7" id="KW-0548">Nucleotidyltransferase</keyword>
<proteinExistence type="inferred from homology"/>
<dbReference type="GO" id="GO:0008033">
    <property type="term" value="P:tRNA processing"/>
    <property type="evidence" value="ECO:0007669"/>
    <property type="project" value="UniProtKB-KW"/>
</dbReference>
<dbReference type="InterPro" id="IPR006070">
    <property type="entry name" value="Sua5-like_dom"/>
</dbReference>
<dbReference type="SUPFAM" id="SSF55821">
    <property type="entry name" value="YrdC/RibB"/>
    <property type="match status" value="1"/>
</dbReference>
<evidence type="ECO:0000256" key="7">
    <source>
        <dbReference type="ARBA" id="ARBA00022695"/>
    </source>
</evidence>
<evidence type="ECO:0000256" key="11">
    <source>
        <dbReference type="ARBA" id="ARBA00048366"/>
    </source>
</evidence>
<keyword evidence="6" id="KW-0819">tRNA processing</keyword>
<dbReference type="PANTHER" id="PTHR17490:SF16">
    <property type="entry name" value="THREONYLCARBAMOYL-AMP SYNTHASE"/>
    <property type="match status" value="1"/>
</dbReference>
<dbReference type="RefSeq" id="WP_023790247.1">
    <property type="nucleotide sequence ID" value="NC_022998.1"/>
</dbReference>
<dbReference type="AlphaFoldDB" id="V5RJC0"/>
<dbReference type="PATRIC" id="fig|1276258.3.peg.980"/>
<keyword evidence="8" id="KW-0547">Nucleotide-binding</keyword>
<name>V5RJC0_SPIAP</name>
<dbReference type="GO" id="GO:0000049">
    <property type="term" value="F:tRNA binding"/>
    <property type="evidence" value="ECO:0007669"/>
    <property type="project" value="TreeGrafter"/>
</dbReference>
<evidence type="ECO:0000259" key="12">
    <source>
        <dbReference type="PROSITE" id="PS51163"/>
    </source>
</evidence>
<dbReference type="HOGENOM" id="CLU_031397_3_2_14"/>
<dbReference type="Proteomes" id="UP000018550">
    <property type="component" value="Chromosome"/>
</dbReference>
<evidence type="ECO:0000256" key="3">
    <source>
        <dbReference type="ARBA" id="ARBA00012584"/>
    </source>
</evidence>
<keyword evidence="14" id="KW-1185">Reference proteome</keyword>
<dbReference type="PROSITE" id="PS51163">
    <property type="entry name" value="YRDC"/>
    <property type="match status" value="1"/>
</dbReference>
<dbReference type="STRING" id="1276258.SAPIS_v1c09570"/>
<dbReference type="GO" id="GO:0005524">
    <property type="term" value="F:ATP binding"/>
    <property type="evidence" value="ECO:0007669"/>
    <property type="project" value="UniProtKB-KW"/>
</dbReference>
<dbReference type="GO" id="GO:0061710">
    <property type="term" value="F:L-threonylcarbamoyladenylate synthase"/>
    <property type="evidence" value="ECO:0007669"/>
    <property type="project" value="UniProtKB-EC"/>
</dbReference>
<dbReference type="InterPro" id="IPR050156">
    <property type="entry name" value="TC-AMP_synthase_SUA5"/>
</dbReference>
<accession>V5RJC0</accession>
<dbReference type="KEGG" id="sapi:SAPIS_v1c09570"/>
<evidence type="ECO:0000256" key="8">
    <source>
        <dbReference type="ARBA" id="ARBA00022741"/>
    </source>
</evidence>
<gene>
    <name evidence="13" type="primary">sua5</name>
    <name evidence="13" type="ORF">SAPIS_v1c09570</name>
</gene>